<feature type="region of interest" description="Disordered" evidence="3">
    <location>
        <begin position="1005"/>
        <end position="1067"/>
    </location>
</feature>
<feature type="compositionally biased region" description="Polar residues" evidence="3">
    <location>
        <begin position="1027"/>
        <end position="1037"/>
    </location>
</feature>
<feature type="domain" description="SH3" evidence="4">
    <location>
        <begin position="333"/>
        <end position="356"/>
    </location>
</feature>
<dbReference type="GO" id="GO:0035255">
    <property type="term" value="F:ionotropic glutamate receptor binding"/>
    <property type="evidence" value="ECO:0007669"/>
    <property type="project" value="TreeGrafter"/>
</dbReference>
<keyword evidence="2" id="KW-0040">ANK repeat</keyword>
<dbReference type="PANTHER" id="PTHR24135">
    <property type="entry name" value="SH3 AND MULTIPLE ANKYRIN REPEAT DOMAINS PROTEIN"/>
    <property type="match status" value="1"/>
</dbReference>
<dbReference type="PANTHER" id="PTHR24135:SF4">
    <property type="entry name" value="SH3 AND MULTIPLE ANKYRIN REPEAT DOMAINS PROTEIN 3"/>
    <property type="match status" value="1"/>
</dbReference>
<evidence type="ECO:0000256" key="2">
    <source>
        <dbReference type="PROSITE-ProRule" id="PRU00023"/>
    </source>
</evidence>
<dbReference type="SUPFAM" id="SSF50044">
    <property type="entry name" value="SH3-domain"/>
    <property type="match status" value="1"/>
</dbReference>
<gene>
    <name evidence="6" type="primary">SHANK3</name>
</gene>
<sequence>MTLDKKCLRLDPAAPVWAAKQRVLCALNHSLQDALNYGLFQPPSRGRAGKFLDEERLLQEYPPNLDTPLPYLEFRYKRRVYAQNLIDDKQFAKLHTKANLKKFMDYVQLHSTDKVARLLDKGLDPNFHDPDSGECPLSLAAQLDNATDLLKVLRNGGAHLDFRTRDGLTAVHCATRQRNAAALTTLLDLGASPDYKDSRGLTPLYHSALGGGDALCCELLLHDHAQLGTTDENGWQEIHQACRFGHVQHLEHLLFYGADMGAQNASGNTALHICALYNQESCARVLLFRGANKDVRNYNSQTAFQVAIIAGNFELAEVIKTHKDSDVVLSIGEGGFWEGTVKGRTGWFPADCVEEVQMRQYDTRHETREDRTKRLFRHYTVGSYDSLTSHSDYVIDDKVAVLQKRDHEGFGFVLRGAKASIRRRKGEKLDEILAAATEPTLRPDIADADSRAATVKQRPTSRRITPAEISSLFERQGLPGPEKLPGSLRKGIPRTKSVGEDEKLASLLEGRFPRSTSMQDTGPRPSGLDYGPGESPGLAFGGPGPGKDRRLEERRRSTVFLSVGAIEGSTPSTDLPSLQPSRSIDERLLGAGAATTTGRDLLLPSPVSALKPLVSGPSLGPSGSTFIHPLTGKPLDPSSPLALALAARERALASQAPSRSPTPVHSPDADRPGPLFVDVQARDSERGALASPAFSPRSPAWVPVPARREPEKAPREERKSPEDKKSMILSVLDTSLQRPAGLIVVHATSNGQEPSGLGAEEERPGTPELAPAPAQSAVVAEPLASPRAQPPGSTAPTDPGPGQGSSEEEPELVFAVNLPPAQLSSSDEETREELARIGLVPPPEEFANGVLLATPLPGPGPSPTVVPGPASGKPSSEPPPAPESAADSGVEEADTRSSSDPHLETTSTISTVSSMSTLSSESGELTDTHTSFADGHTFLLEKPPVPPKPKLKSPLGKGPVTFRDPLLKQSSDSELMAQQHAASAGLASAAGPARPRYLFQRRSKLWGDPVESRGLPGPEDDKPTVISELSSRLQQLNKDTRSLGEEPVGGLGGLLDPAKKSPIAAAR</sequence>
<dbReference type="Gene3D" id="2.30.30.40">
    <property type="entry name" value="SH3 Domains"/>
    <property type="match status" value="1"/>
</dbReference>
<feature type="repeat" description="ANK" evidence="2">
    <location>
        <begin position="166"/>
        <end position="198"/>
    </location>
</feature>
<keyword evidence="1" id="KW-0728">SH3 domain</keyword>
<proteinExistence type="predicted"/>
<feature type="repeat" description="ANK" evidence="2">
    <location>
        <begin position="233"/>
        <end position="265"/>
    </location>
</feature>
<feature type="region of interest" description="Disordered" evidence="3">
    <location>
        <begin position="476"/>
        <end position="550"/>
    </location>
</feature>
<dbReference type="SUPFAM" id="SSF48403">
    <property type="entry name" value="Ankyrin repeat"/>
    <property type="match status" value="1"/>
</dbReference>
<feature type="compositionally biased region" description="Low complexity" evidence="3">
    <location>
        <begin position="977"/>
        <end position="993"/>
    </location>
</feature>
<feature type="compositionally biased region" description="Low complexity" evidence="3">
    <location>
        <begin position="904"/>
        <end position="925"/>
    </location>
</feature>
<evidence type="ECO:0000256" key="3">
    <source>
        <dbReference type="SAM" id="MobiDB-lite"/>
    </source>
</evidence>
<dbReference type="RefSeq" id="XP_025782270.1">
    <property type="nucleotide sequence ID" value="XM_025926485.1"/>
</dbReference>
<dbReference type="Gene3D" id="1.25.40.20">
    <property type="entry name" value="Ankyrin repeat-containing domain"/>
    <property type="match status" value="2"/>
</dbReference>
<dbReference type="GO" id="GO:0014069">
    <property type="term" value="C:postsynaptic density"/>
    <property type="evidence" value="ECO:0007669"/>
    <property type="project" value="TreeGrafter"/>
</dbReference>
<organism evidence="5 6">
    <name type="scientific">Puma concolor</name>
    <name type="common">Mountain lion</name>
    <name type="synonym">Felis concolor</name>
    <dbReference type="NCBI Taxonomy" id="9696"/>
    <lineage>
        <taxon>Eukaryota</taxon>
        <taxon>Metazoa</taxon>
        <taxon>Chordata</taxon>
        <taxon>Craniata</taxon>
        <taxon>Vertebrata</taxon>
        <taxon>Euteleostomi</taxon>
        <taxon>Mammalia</taxon>
        <taxon>Eutheria</taxon>
        <taxon>Laurasiatheria</taxon>
        <taxon>Carnivora</taxon>
        <taxon>Feliformia</taxon>
        <taxon>Felidae</taxon>
        <taxon>Felinae</taxon>
        <taxon>Puma</taxon>
    </lineage>
</organism>
<dbReference type="Pfam" id="PF12796">
    <property type="entry name" value="Ank_2"/>
    <property type="match status" value="2"/>
</dbReference>
<feature type="compositionally biased region" description="Basic and acidic residues" evidence="3">
    <location>
        <begin position="893"/>
        <end position="903"/>
    </location>
</feature>
<dbReference type="FunFam" id="3.10.20.90:FF:000029">
    <property type="entry name" value="SH3 and multiple ankyrin repeat domains protein 1"/>
    <property type="match status" value="1"/>
</dbReference>
<dbReference type="SMART" id="SM00248">
    <property type="entry name" value="ANK"/>
    <property type="match status" value="5"/>
</dbReference>
<dbReference type="Pfam" id="PF07653">
    <property type="entry name" value="SH3_2"/>
    <property type="match status" value="1"/>
</dbReference>
<dbReference type="Proteomes" id="UP000515131">
    <property type="component" value="Unplaced"/>
</dbReference>
<dbReference type="PROSITE" id="PS50088">
    <property type="entry name" value="ANK_REPEAT"/>
    <property type="match status" value="4"/>
</dbReference>
<keyword evidence="5" id="KW-1185">Reference proteome</keyword>
<dbReference type="PROSITE" id="PS50297">
    <property type="entry name" value="ANK_REP_REGION"/>
    <property type="match status" value="3"/>
</dbReference>
<dbReference type="FunFam" id="1.25.40.20:FF:000048">
    <property type="entry name" value="SH3 and multiple ankyrin repeat domains protein 3"/>
    <property type="match status" value="1"/>
</dbReference>
<feature type="repeat" description="ANK" evidence="2">
    <location>
        <begin position="266"/>
        <end position="298"/>
    </location>
</feature>
<dbReference type="GO" id="GO:0030160">
    <property type="term" value="F:synaptic receptor adaptor activity"/>
    <property type="evidence" value="ECO:0007669"/>
    <property type="project" value="TreeGrafter"/>
</dbReference>
<dbReference type="AlphaFoldDB" id="A0A6P6I2E0"/>
<dbReference type="GeneID" id="112863377"/>
<evidence type="ECO:0000313" key="5">
    <source>
        <dbReference type="Proteomes" id="UP000515131"/>
    </source>
</evidence>
<dbReference type="CTD" id="85358"/>
<feature type="compositionally biased region" description="Basic and acidic residues" evidence="3">
    <location>
        <begin position="706"/>
        <end position="726"/>
    </location>
</feature>
<evidence type="ECO:0000313" key="6">
    <source>
        <dbReference type="RefSeq" id="XP_025782270.1"/>
    </source>
</evidence>
<feature type="compositionally biased region" description="Pro residues" evidence="3">
    <location>
        <begin position="856"/>
        <end position="866"/>
    </location>
</feature>
<dbReference type="InterPro" id="IPR001452">
    <property type="entry name" value="SH3_domain"/>
</dbReference>
<accession>A0A6P6I2E0</accession>
<dbReference type="InterPro" id="IPR036770">
    <property type="entry name" value="Ankyrin_rpt-contain_sf"/>
</dbReference>
<protein>
    <submittedName>
        <fullName evidence="6">SH3 and multiple ankyrin repeat domains protein 3</fullName>
    </submittedName>
</protein>
<evidence type="ECO:0000259" key="4">
    <source>
        <dbReference type="Pfam" id="PF07653"/>
    </source>
</evidence>
<dbReference type="Gene3D" id="3.10.20.90">
    <property type="entry name" value="Phosphatidylinositol 3-kinase Catalytic Subunit, Chain A, domain 1"/>
    <property type="match status" value="1"/>
</dbReference>
<name>A0A6P6I2E0_PUMCO</name>
<dbReference type="FunFam" id="1.25.40.20:FF:000064">
    <property type="entry name" value="SH3 and multiple ankyrin repeat domains protein 3"/>
    <property type="match status" value="1"/>
</dbReference>
<reference evidence="6" key="1">
    <citation type="submission" date="2025-08" db="UniProtKB">
        <authorList>
            <consortium name="RefSeq"/>
        </authorList>
    </citation>
    <scope>IDENTIFICATION</scope>
    <source>
        <tissue evidence="6">Blood</tissue>
    </source>
</reference>
<feature type="region of interest" description="Disordered" evidence="3">
    <location>
        <begin position="649"/>
        <end position="993"/>
    </location>
</feature>
<evidence type="ECO:0000256" key="1">
    <source>
        <dbReference type="ARBA" id="ARBA00022443"/>
    </source>
</evidence>
<dbReference type="InterPro" id="IPR036028">
    <property type="entry name" value="SH3-like_dom_sf"/>
</dbReference>
<dbReference type="GO" id="GO:0043197">
    <property type="term" value="C:dendritic spine"/>
    <property type="evidence" value="ECO:0007669"/>
    <property type="project" value="TreeGrafter"/>
</dbReference>
<feature type="repeat" description="ANK" evidence="2">
    <location>
        <begin position="132"/>
        <end position="165"/>
    </location>
</feature>
<dbReference type="InterPro" id="IPR002110">
    <property type="entry name" value="Ankyrin_rpt"/>
</dbReference>
<dbReference type="KEGG" id="pcoo:112863377"/>
<dbReference type="GO" id="GO:0045211">
    <property type="term" value="C:postsynaptic membrane"/>
    <property type="evidence" value="ECO:0007669"/>
    <property type="project" value="TreeGrafter"/>
</dbReference>
<dbReference type="InterPro" id="IPR051569">
    <property type="entry name" value="SHANK"/>
</dbReference>